<accession>A0A1F7VB12</accession>
<dbReference type="EMBL" id="MGEP01000038">
    <property type="protein sequence ID" value="OGL87164.1"/>
    <property type="molecule type" value="Genomic_DNA"/>
</dbReference>
<dbReference type="InterPro" id="IPR041489">
    <property type="entry name" value="PDZ_6"/>
</dbReference>
<dbReference type="Proteomes" id="UP000178723">
    <property type="component" value="Unassembled WGS sequence"/>
</dbReference>
<evidence type="ECO:0000313" key="4">
    <source>
        <dbReference type="Proteomes" id="UP000178723"/>
    </source>
</evidence>
<dbReference type="CDD" id="cd06779">
    <property type="entry name" value="cpPDZ_Deg_HtrA-like"/>
    <property type="match status" value="1"/>
</dbReference>
<dbReference type="STRING" id="1802407.A3I40_01260"/>
<dbReference type="AlphaFoldDB" id="A0A1F7VB12"/>
<dbReference type="PROSITE" id="PS50106">
    <property type="entry name" value="PDZ"/>
    <property type="match status" value="1"/>
</dbReference>
<gene>
    <name evidence="3" type="ORF">A3I40_01260</name>
</gene>
<evidence type="ECO:0000256" key="1">
    <source>
        <dbReference type="SAM" id="Phobius"/>
    </source>
</evidence>
<name>A0A1F7VB12_9BACT</name>
<feature type="domain" description="PDZ" evidence="2">
    <location>
        <begin position="311"/>
        <end position="363"/>
    </location>
</feature>
<evidence type="ECO:0000313" key="3">
    <source>
        <dbReference type="EMBL" id="OGL87164.1"/>
    </source>
</evidence>
<sequence length="379" mass="41006">MSSEIPTFPPPPRRSLPLAVIVAVSIVSGFGGAFLLFWFFPEVRQTRIPPGTQSVIVQGPGKVVVEESTRLRELREQNKRVVAGIYRSDAGLKIGDTMIYPESRLLGAAVLLTTDGWFAATTAVSAKVGDILLVESRSYRIEKLMTDTASPYVMGKIAGGERLTPLTFSDTEDRHAGMTLWTLGANGETAKTVLLSDKVQLNLNTSDDSPVITSSDKLSLALALETQQRFPAATPVFDLGGQLTGLIFSLSDGRGVVLPSDVLQSFMINVLKFGTPRRPFLGVSYVFDAYPAGENNEPTAIIYNDQTDKGVVPKSPAARAGLRTGDQLVSVNGAPLDSISSFFVLVQQYNPGDNISIEYRRQSKQHETTVTLGELPVKK</sequence>
<dbReference type="SMART" id="SM00228">
    <property type="entry name" value="PDZ"/>
    <property type="match status" value="1"/>
</dbReference>
<reference evidence="3 4" key="1">
    <citation type="journal article" date="2016" name="Nat. Commun.">
        <title>Thousands of microbial genomes shed light on interconnected biogeochemical processes in an aquifer system.</title>
        <authorList>
            <person name="Anantharaman K."/>
            <person name="Brown C.T."/>
            <person name="Hug L.A."/>
            <person name="Sharon I."/>
            <person name="Castelle C.J."/>
            <person name="Probst A.J."/>
            <person name="Thomas B.C."/>
            <person name="Singh A."/>
            <person name="Wilkins M.J."/>
            <person name="Karaoz U."/>
            <person name="Brodie E.L."/>
            <person name="Williams K.H."/>
            <person name="Hubbard S.S."/>
            <person name="Banfield J.F."/>
        </authorList>
    </citation>
    <scope>NUCLEOTIDE SEQUENCE [LARGE SCALE GENOMIC DNA]</scope>
</reference>
<feature type="transmembrane region" description="Helical" evidence="1">
    <location>
        <begin position="16"/>
        <end position="40"/>
    </location>
</feature>
<dbReference type="Pfam" id="PF17820">
    <property type="entry name" value="PDZ_6"/>
    <property type="match status" value="1"/>
</dbReference>
<keyword evidence="1" id="KW-1133">Transmembrane helix</keyword>
<proteinExistence type="predicted"/>
<keyword evidence="1" id="KW-0812">Transmembrane</keyword>
<protein>
    <recommendedName>
        <fullName evidence="2">PDZ domain-containing protein</fullName>
    </recommendedName>
</protein>
<comment type="caution">
    <text evidence="3">The sequence shown here is derived from an EMBL/GenBank/DDBJ whole genome shotgun (WGS) entry which is preliminary data.</text>
</comment>
<evidence type="ECO:0000259" key="2">
    <source>
        <dbReference type="PROSITE" id="PS50106"/>
    </source>
</evidence>
<organism evidence="3 4">
    <name type="scientific">Candidatus Uhrbacteria bacterium RIFCSPLOWO2_02_FULL_48_12</name>
    <dbReference type="NCBI Taxonomy" id="1802407"/>
    <lineage>
        <taxon>Bacteria</taxon>
        <taxon>Candidatus Uhriibacteriota</taxon>
    </lineage>
</organism>
<dbReference type="InterPro" id="IPR001478">
    <property type="entry name" value="PDZ"/>
</dbReference>
<keyword evidence="1" id="KW-0472">Membrane</keyword>
<dbReference type="SUPFAM" id="SSF50156">
    <property type="entry name" value="PDZ domain-like"/>
    <property type="match status" value="1"/>
</dbReference>
<dbReference type="InterPro" id="IPR036034">
    <property type="entry name" value="PDZ_sf"/>
</dbReference>
<dbReference type="Gene3D" id="2.30.42.10">
    <property type="match status" value="1"/>
</dbReference>